<keyword evidence="4" id="KW-0547">Nucleotide-binding</keyword>
<dbReference type="GO" id="GO:0016301">
    <property type="term" value="F:kinase activity"/>
    <property type="evidence" value="ECO:0007669"/>
    <property type="project" value="UniProtKB-KW"/>
</dbReference>
<name>A0A067LYQ8_BOTB1</name>
<dbReference type="InterPro" id="IPR011005">
    <property type="entry name" value="Dihydropteroate_synth-like_sf"/>
</dbReference>
<dbReference type="UniPathway" id="UPA00077">
    <property type="reaction ID" value="UER00155"/>
</dbReference>
<dbReference type="GO" id="GO:0005740">
    <property type="term" value="C:mitochondrial envelope"/>
    <property type="evidence" value="ECO:0007669"/>
    <property type="project" value="TreeGrafter"/>
</dbReference>
<evidence type="ECO:0000313" key="10">
    <source>
        <dbReference type="EMBL" id="KDQ07515.1"/>
    </source>
</evidence>
<keyword evidence="7" id="KW-0289">Folate biosynthesis</keyword>
<dbReference type="InterPro" id="IPR035907">
    <property type="entry name" value="Hppk_sf"/>
</dbReference>
<feature type="region of interest" description="Disordered" evidence="8">
    <location>
        <begin position="169"/>
        <end position="190"/>
    </location>
</feature>
<evidence type="ECO:0000256" key="1">
    <source>
        <dbReference type="ARBA" id="ARBA00005051"/>
    </source>
</evidence>
<dbReference type="InterPro" id="IPR045031">
    <property type="entry name" value="DHP_synth-like"/>
</dbReference>
<dbReference type="InterPro" id="IPR000550">
    <property type="entry name" value="Hppk"/>
</dbReference>
<gene>
    <name evidence="10" type="ORF">BOTBODRAFT_119959</name>
</gene>
<dbReference type="GO" id="GO:0003848">
    <property type="term" value="F:2-amino-4-hydroxy-6-hydroxymethyldihydropteridine diphosphokinase activity"/>
    <property type="evidence" value="ECO:0007669"/>
    <property type="project" value="UniProtKB-EC"/>
</dbReference>
<feature type="compositionally biased region" description="Pro residues" evidence="8">
    <location>
        <begin position="169"/>
        <end position="189"/>
    </location>
</feature>
<dbReference type="Gene3D" id="3.30.70.560">
    <property type="entry name" value="7,8-Dihydro-6-hydroxymethylpterin-pyrophosphokinase HPPK"/>
    <property type="match status" value="1"/>
</dbReference>
<keyword evidence="5" id="KW-0418">Kinase</keyword>
<protein>
    <recommendedName>
        <fullName evidence="2">2-amino-4-hydroxy-6-hydroxymethyldihydropteridine diphosphokinase</fullName>
        <ecNumber evidence="2">2.7.6.3</ecNumber>
    </recommendedName>
</protein>
<evidence type="ECO:0000313" key="11">
    <source>
        <dbReference type="Proteomes" id="UP000027195"/>
    </source>
</evidence>
<dbReference type="Pfam" id="PF01288">
    <property type="entry name" value="HPPK"/>
    <property type="match status" value="1"/>
</dbReference>
<keyword evidence="11" id="KW-1185">Reference proteome</keyword>
<evidence type="ECO:0000256" key="4">
    <source>
        <dbReference type="ARBA" id="ARBA00022741"/>
    </source>
</evidence>
<dbReference type="InParanoid" id="A0A067LYQ8"/>
<dbReference type="EMBL" id="KL198105">
    <property type="protein sequence ID" value="KDQ07515.1"/>
    <property type="molecule type" value="Genomic_DNA"/>
</dbReference>
<comment type="pathway">
    <text evidence="1">Cofactor biosynthesis; tetrahydrofolate biosynthesis; 2-amino-4-hydroxy-6-hydroxymethyl-7,8-dihydropteridine diphosphate from 7,8-dihydroneopterin triphosphate: step 4/4.</text>
</comment>
<evidence type="ECO:0000256" key="2">
    <source>
        <dbReference type="ARBA" id="ARBA00013253"/>
    </source>
</evidence>
<dbReference type="GO" id="GO:0046656">
    <property type="term" value="P:folic acid biosynthetic process"/>
    <property type="evidence" value="ECO:0007669"/>
    <property type="project" value="UniProtKB-KW"/>
</dbReference>
<dbReference type="HOGENOM" id="CLU_008023_2_0_1"/>
<dbReference type="PANTHER" id="PTHR20941:SF1">
    <property type="entry name" value="FOLIC ACID SYNTHESIS PROTEIN FOL1"/>
    <property type="match status" value="1"/>
</dbReference>
<accession>A0A067LYQ8</accession>
<keyword evidence="6" id="KW-0067">ATP-binding</keyword>
<dbReference type="FunCoup" id="A0A067LYQ8">
    <property type="interactions" value="199"/>
</dbReference>
<dbReference type="AlphaFoldDB" id="A0A067LYQ8"/>
<evidence type="ECO:0000256" key="7">
    <source>
        <dbReference type="ARBA" id="ARBA00022909"/>
    </source>
</evidence>
<dbReference type="GO" id="GO:0005524">
    <property type="term" value="F:ATP binding"/>
    <property type="evidence" value="ECO:0007669"/>
    <property type="project" value="UniProtKB-KW"/>
</dbReference>
<dbReference type="Pfam" id="PF00809">
    <property type="entry name" value="Pterin_bind"/>
    <property type="match status" value="1"/>
</dbReference>
<dbReference type="SUPFAM" id="SSF55083">
    <property type="entry name" value="6-hydroxymethyl-7,8-dihydropterin pyrophosphokinase, HPPK"/>
    <property type="match status" value="1"/>
</dbReference>
<dbReference type="SUPFAM" id="SSF51717">
    <property type="entry name" value="Dihydropteroate synthetase-like"/>
    <property type="match status" value="1"/>
</dbReference>
<evidence type="ECO:0000256" key="8">
    <source>
        <dbReference type="SAM" id="MobiDB-lite"/>
    </source>
</evidence>
<organism evidence="10 11">
    <name type="scientific">Botryobasidium botryosum (strain FD-172 SS1)</name>
    <dbReference type="NCBI Taxonomy" id="930990"/>
    <lineage>
        <taxon>Eukaryota</taxon>
        <taxon>Fungi</taxon>
        <taxon>Dikarya</taxon>
        <taxon>Basidiomycota</taxon>
        <taxon>Agaricomycotina</taxon>
        <taxon>Agaricomycetes</taxon>
        <taxon>Cantharellales</taxon>
        <taxon>Botryobasidiaceae</taxon>
        <taxon>Botryobasidium</taxon>
    </lineage>
</organism>
<dbReference type="GO" id="GO:0046654">
    <property type="term" value="P:tetrahydrofolate biosynthetic process"/>
    <property type="evidence" value="ECO:0007669"/>
    <property type="project" value="UniProtKB-UniPathway"/>
</dbReference>
<dbReference type="GO" id="GO:0004156">
    <property type="term" value="F:dihydropteroate synthase activity"/>
    <property type="evidence" value="ECO:0007669"/>
    <property type="project" value="TreeGrafter"/>
</dbReference>
<evidence type="ECO:0000256" key="3">
    <source>
        <dbReference type="ARBA" id="ARBA00022679"/>
    </source>
</evidence>
<dbReference type="EC" id="2.7.6.3" evidence="2"/>
<evidence type="ECO:0000259" key="9">
    <source>
        <dbReference type="PROSITE" id="PS50972"/>
    </source>
</evidence>
<dbReference type="PANTHER" id="PTHR20941">
    <property type="entry name" value="FOLATE SYNTHESIS PROTEINS"/>
    <property type="match status" value="1"/>
</dbReference>
<evidence type="ECO:0000256" key="6">
    <source>
        <dbReference type="ARBA" id="ARBA00022840"/>
    </source>
</evidence>
<proteinExistence type="predicted"/>
<reference evidence="11" key="1">
    <citation type="journal article" date="2014" name="Proc. Natl. Acad. Sci. U.S.A.">
        <title>Extensive sampling of basidiomycete genomes demonstrates inadequacy of the white-rot/brown-rot paradigm for wood decay fungi.</title>
        <authorList>
            <person name="Riley R."/>
            <person name="Salamov A.A."/>
            <person name="Brown D.W."/>
            <person name="Nagy L.G."/>
            <person name="Floudas D."/>
            <person name="Held B.W."/>
            <person name="Levasseur A."/>
            <person name="Lombard V."/>
            <person name="Morin E."/>
            <person name="Otillar R."/>
            <person name="Lindquist E.A."/>
            <person name="Sun H."/>
            <person name="LaButti K.M."/>
            <person name="Schmutz J."/>
            <person name="Jabbour D."/>
            <person name="Luo H."/>
            <person name="Baker S.E."/>
            <person name="Pisabarro A.G."/>
            <person name="Walton J.D."/>
            <person name="Blanchette R.A."/>
            <person name="Henrissat B."/>
            <person name="Martin F."/>
            <person name="Cullen D."/>
            <person name="Hibbett D.S."/>
            <person name="Grigoriev I.V."/>
        </authorList>
    </citation>
    <scope>NUCLEOTIDE SEQUENCE [LARGE SCALE GENOMIC DNA]</scope>
    <source>
        <strain evidence="11">FD-172 SS1</strain>
    </source>
</reference>
<dbReference type="PROSITE" id="PS50972">
    <property type="entry name" value="PTERIN_BINDING"/>
    <property type="match status" value="1"/>
</dbReference>
<dbReference type="OrthoDB" id="615426at2759"/>
<dbReference type="NCBIfam" id="TIGR01498">
    <property type="entry name" value="folK"/>
    <property type="match status" value="1"/>
</dbReference>
<dbReference type="PROSITE" id="PS00794">
    <property type="entry name" value="HPPK"/>
    <property type="match status" value="1"/>
</dbReference>
<dbReference type="CDD" id="cd00483">
    <property type="entry name" value="HPPK"/>
    <property type="match status" value="1"/>
</dbReference>
<feature type="domain" description="Pterin-binding" evidence="9">
    <location>
        <begin position="196"/>
        <end position="491"/>
    </location>
</feature>
<sequence length="503" mass="54654">MGSNLGDSVGHIEQALRELEKELGLRVLDTSFMYQSKPMYVEDQPDFVNCACLIETTLSPIALIALLKRIEVSVGRTPTIRNGPRVVDLDILFYDDIIMDNTAEVKEGELHLIIPHMRVNEREFVLRPLADMIPDHIHPILKQPIRILLAALMSTTSPSLTKIVPFPAPLSSPSSSPSPSPSPPFPPTNLPLHSRTYLMSTLNATPDSFSDGGVLDSADLPVASLALSNLIDVGGYSTRPNAAYVSPAEELRRVLPVLRAIREDHKLGMPVSIDTFRPAVAREALRHGATCVNDVRALEGEGAGEGGRAAMADVLREFAVPVVMMHSRGDAGANKDYSAFGGDVVEGVRAELGEKMRWALGPGKGGLRRWNVIVDPGIGFSKTVEDNTRLIRELRRLTAPPTGGATTLTFTDLRALLDVENDALRTHPLTGMPVLLGTSRKSFLGKLMLREEPEKADERGYATAVAITAGIAQGADIMRVHDVMEMRDAVRVADAMYRPRASS</sequence>
<dbReference type="STRING" id="930990.A0A067LYQ8"/>
<dbReference type="Proteomes" id="UP000027195">
    <property type="component" value="Unassembled WGS sequence"/>
</dbReference>
<dbReference type="Gene3D" id="3.20.20.20">
    <property type="entry name" value="Dihydropteroate synthase-like"/>
    <property type="match status" value="1"/>
</dbReference>
<evidence type="ECO:0000256" key="5">
    <source>
        <dbReference type="ARBA" id="ARBA00022777"/>
    </source>
</evidence>
<keyword evidence="3" id="KW-0808">Transferase</keyword>
<dbReference type="InterPro" id="IPR000489">
    <property type="entry name" value="Pterin-binding_dom"/>
</dbReference>